<evidence type="ECO:0000259" key="2">
    <source>
        <dbReference type="Pfam" id="PF00441"/>
    </source>
</evidence>
<dbReference type="GO" id="GO:0016812">
    <property type="term" value="F:hydrolase activity, acting on carbon-nitrogen (but not peptide) bonds, in cyclic amides"/>
    <property type="evidence" value="ECO:0007669"/>
    <property type="project" value="InterPro"/>
</dbReference>
<organism evidence="3 4">
    <name type="scientific">Saccharolobus shibatae (strain ATCC 51178 / DSM 5389 / JCM 8931 / NBRC 15437 / B12)</name>
    <name type="common">Sulfolobus shibatae</name>
    <dbReference type="NCBI Taxonomy" id="523848"/>
    <lineage>
        <taxon>Archaea</taxon>
        <taxon>Thermoproteota</taxon>
        <taxon>Thermoprotei</taxon>
        <taxon>Sulfolobales</taxon>
        <taxon>Sulfolobaceae</taxon>
        <taxon>Saccharolobus</taxon>
    </lineage>
</organism>
<reference evidence="3" key="1">
    <citation type="journal article" date="2021" name="Environ. Microbiol.">
        <title>New insights into the diversity and evolution of the archaeal mobilome from three complete genomes of Saccharolobus shibatae.</title>
        <authorList>
            <person name="Medvedeva S."/>
            <person name="Brandt D."/>
            <person name="Cvirkaite-Krupovic V."/>
            <person name="Liu Y."/>
            <person name="Severinov K."/>
            <person name="Ishino S."/>
            <person name="Ishino Y."/>
            <person name="Prangishvili D."/>
            <person name="Kalinowski J."/>
            <person name="Krupovic M."/>
        </authorList>
    </citation>
    <scope>NUCLEOTIDE SEQUENCE</scope>
    <source>
        <strain evidence="3">B12</strain>
    </source>
</reference>
<feature type="domain" description="Acyl-CoA dehydrogenase/oxidase C-terminal" evidence="2">
    <location>
        <begin position="174"/>
        <end position="282"/>
    </location>
</feature>
<dbReference type="GeneID" id="65562876"/>
<dbReference type="InterPro" id="IPR002195">
    <property type="entry name" value="Dihydroorotase_CS"/>
</dbReference>
<proteinExistence type="predicted"/>
<dbReference type="KEGG" id="sshi:J5U23_01283"/>
<dbReference type="PANTHER" id="PTHR43884:SF12">
    <property type="entry name" value="ISOVALERYL-COA DEHYDROGENASE, MITOCHONDRIAL-RELATED"/>
    <property type="match status" value="1"/>
</dbReference>
<dbReference type="OrthoDB" id="275197at2157"/>
<keyword evidence="1" id="KW-0285">Flavoprotein</keyword>
<evidence type="ECO:0000313" key="3">
    <source>
        <dbReference type="EMBL" id="QXJ28414.1"/>
    </source>
</evidence>
<dbReference type="PROSITE" id="PS00482">
    <property type="entry name" value="DIHYDROOROTASE_1"/>
    <property type="match status" value="1"/>
</dbReference>
<keyword evidence="3" id="KW-0560">Oxidoreductase</keyword>
<accession>A0A8F5BN82</accession>
<dbReference type="Pfam" id="PF00441">
    <property type="entry name" value="Acyl-CoA_dh_1"/>
    <property type="match status" value="1"/>
</dbReference>
<dbReference type="EMBL" id="CP077717">
    <property type="protein sequence ID" value="QXJ28414.1"/>
    <property type="molecule type" value="Genomic_DNA"/>
</dbReference>
<dbReference type="PANTHER" id="PTHR43884">
    <property type="entry name" value="ACYL-COA DEHYDROGENASE"/>
    <property type="match status" value="1"/>
</dbReference>
<gene>
    <name evidence="3" type="ORF">J5U23_01283</name>
</gene>
<dbReference type="EC" id="1.3.8.1" evidence="3"/>
<sequence length="299" mass="33442">MLLDLNFEISEDLKLILSSLNELLESRWSTKKLRAVMEGNKDYIKEIWKEIIKLDILPYLSTLSLRDNVIINEVIGRKLLPGIVVSSIVASRGIKNKDILNRLYAGEIKLAISDSNFVPSADDADYIVIGNRLIKRSNCTIRTFNSLDSSMKISKVDHIGNHEDIEVNNAEIALSLASQMVGSGEEVVSMSIKYSKERVAFGKPIGSYQAIKHRVVNDAIDVELARSLILEAAENMKYAWIAKDLANKKIPKVILSGIQVHGGIGFTDDLDIHLHLRRALTLSKLYNSKVDISEFLQPI</sequence>
<dbReference type="RefSeq" id="WP_218267313.1">
    <property type="nucleotide sequence ID" value="NZ_CP077717.1"/>
</dbReference>
<evidence type="ECO:0000313" key="4">
    <source>
        <dbReference type="Proteomes" id="UP000694018"/>
    </source>
</evidence>
<dbReference type="Proteomes" id="UP000694018">
    <property type="component" value="Chromosome"/>
</dbReference>
<evidence type="ECO:0000256" key="1">
    <source>
        <dbReference type="ARBA" id="ARBA00022630"/>
    </source>
</evidence>
<name>A0A8F5BN82_SACSH</name>
<protein>
    <submittedName>
        <fullName evidence="3">Acyl-CoA dehydrogenase, short-chain specific</fullName>
        <ecNumber evidence="3">1.3.8.1</ecNumber>
    </submittedName>
</protein>
<dbReference type="AlphaFoldDB" id="A0A8F5BN82"/>
<dbReference type="InterPro" id="IPR009075">
    <property type="entry name" value="AcylCo_DH/oxidase_C"/>
</dbReference>
<dbReference type="GO" id="GO:0016937">
    <property type="term" value="F:short-chain fatty acyl-CoA dehydrogenase activity"/>
    <property type="evidence" value="ECO:0007669"/>
    <property type="project" value="UniProtKB-EC"/>
</dbReference>